<dbReference type="EMBL" id="JNVN01000619">
    <property type="protein sequence ID" value="KHJ34927.1"/>
    <property type="molecule type" value="Genomic_DNA"/>
</dbReference>
<proteinExistence type="predicted"/>
<sequence length="425" mass="49253">MAFDKPPLAVDPVEQHLSGSVKSVKPRRSHCKSRNGCLHCKQRRVKCDERHPVCGPCSKRQLLCSFLDQKNQNNTRRYSESSLRQSISSQGSAIEYLDEVDESVPSPYGSVRATELKLLHYYSTETYKTLVSMPKDQITMQYHVPELAFLYPFLMDSLLTLTAQHLATVETHRSSDWIRISMQYQNRSLENFTRTLENINSDNCSAVALCSMLISMTSIASSTNVDETLYSEWIYEFLGTRLLQRGIRNILTNYHQQLTTTGIMKDWFSQIIAHMINLRTQREPDYELEYEISPEQKVLYDKLMKSLSHLTRYFEWNQMPKQDTYINSCKMLATTLSFRSRRGIIISALSWPGLIDLNCLQPIESDIMSRAIFLHYGIVLHLINDTWYTHGAGLRLIKQMMWNVDDKSFGELDSIVLWIRDIIEG</sequence>
<dbReference type="SMART" id="SM00066">
    <property type="entry name" value="GAL4"/>
    <property type="match status" value="1"/>
</dbReference>
<evidence type="ECO:0000313" key="4">
    <source>
        <dbReference type="Proteomes" id="UP000030854"/>
    </source>
</evidence>
<evidence type="ECO:0000313" key="3">
    <source>
        <dbReference type="EMBL" id="KHJ34927.1"/>
    </source>
</evidence>
<dbReference type="Proteomes" id="UP000030854">
    <property type="component" value="Unassembled WGS sequence"/>
</dbReference>
<dbReference type="GO" id="GO:0008270">
    <property type="term" value="F:zinc ion binding"/>
    <property type="evidence" value="ECO:0007669"/>
    <property type="project" value="InterPro"/>
</dbReference>
<dbReference type="Pfam" id="PF00172">
    <property type="entry name" value="Zn_clus"/>
    <property type="match status" value="1"/>
</dbReference>
<keyword evidence="1" id="KW-0539">Nucleus</keyword>
<dbReference type="InterPro" id="IPR053157">
    <property type="entry name" value="Sterol_Uptake_Regulator"/>
</dbReference>
<dbReference type="InterPro" id="IPR036864">
    <property type="entry name" value="Zn2-C6_fun-type_DNA-bd_sf"/>
</dbReference>
<evidence type="ECO:0000256" key="1">
    <source>
        <dbReference type="ARBA" id="ARBA00023242"/>
    </source>
</evidence>
<dbReference type="PANTHER" id="PTHR47784">
    <property type="entry name" value="STEROL UPTAKE CONTROL PROTEIN 2"/>
    <property type="match status" value="1"/>
</dbReference>
<dbReference type="PROSITE" id="PS50048">
    <property type="entry name" value="ZN2_CY6_FUNGAL_2"/>
    <property type="match status" value="1"/>
</dbReference>
<dbReference type="SUPFAM" id="SSF57701">
    <property type="entry name" value="Zn2/Cys6 DNA-binding domain"/>
    <property type="match status" value="1"/>
</dbReference>
<dbReference type="STRING" id="52586.A0A0B1P8B4"/>
<dbReference type="CDD" id="cd00067">
    <property type="entry name" value="GAL4"/>
    <property type="match status" value="1"/>
</dbReference>
<accession>A0A0B1P8B4</accession>
<dbReference type="OrthoDB" id="4937900at2759"/>
<reference evidence="3 4" key="1">
    <citation type="journal article" date="2014" name="BMC Genomics">
        <title>Adaptive genomic structural variation in the grape powdery mildew pathogen, Erysiphe necator.</title>
        <authorList>
            <person name="Jones L."/>
            <person name="Riaz S."/>
            <person name="Morales-Cruz A."/>
            <person name="Amrine K.C."/>
            <person name="McGuire B."/>
            <person name="Gubler W.D."/>
            <person name="Walker M.A."/>
            <person name="Cantu D."/>
        </authorList>
    </citation>
    <scope>NUCLEOTIDE SEQUENCE [LARGE SCALE GENOMIC DNA]</scope>
    <source>
        <strain evidence="4">c</strain>
    </source>
</reference>
<dbReference type="GO" id="GO:0001228">
    <property type="term" value="F:DNA-binding transcription activator activity, RNA polymerase II-specific"/>
    <property type="evidence" value="ECO:0007669"/>
    <property type="project" value="TreeGrafter"/>
</dbReference>
<protein>
    <submittedName>
        <fullName evidence="3">Putative c6 zinc finger domain protein</fullName>
    </submittedName>
</protein>
<dbReference type="HOGENOM" id="CLU_024934_5_1_1"/>
<dbReference type="OMA" id="AQAICAC"/>
<dbReference type="PROSITE" id="PS00463">
    <property type="entry name" value="ZN2_CY6_FUNGAL_1"/>
    <property type="match status" value="1"/>
</dbReference>
<comment type="caution">
    <text evidence="3">The sequence shown here is derived from an EMBL/GenBank/DDBJ whole genome shotgun (WGS) entry which is preliminary data.</text>
</comment>
<organism evidence="3 4">
    <name type="scientific">Uncinula necator</name>
    <name type="common">Grape powdery mildew</name>
    <dbReference type="NCBI Taxonomy" id="52586"/>
    <lineage>
        <taxon>Eukaryota</taxon>
        <taxon>Fungi</taxon>
        <taxon>Dikarya</taxon>
        <taxon>Ascomycota</taxon>
        <taxon>Pezizomycotina</taxon>
        <taxon>Leotiomycetes</taxon>
        <taxon>Erysiphales</taxon>
        <taxon>Erysiphaceae</taxon>
        <taxon>Erysiphe</taxon>
    </lineage>
</organism>
<dbReference type="Gene3D" id="4.10.240.10">
    <property type="entry name" value="Zn(2)-C6 fungal-type DNA-binding domain"/>
    <property type="match status" value="1"/>
</dbReference>
<name>A0A0B1P8B4_UNCNE</name>
<evidence type="ECO:0000259" key="2">
    <source>
        <dbReference type="PROSITE" id="PS50048"/>
    </source>
</evidence>
<dbReference type="InterPro" id="IPR001138">
    <property type="entry name" value="Zn2Cys6_DnaBD"/>
</dbReference>
<dbReference type="PANTHER" id="PTHR47784:SF14">
    <property type="entry name" value="ZN(II)2CYS6 TRANSCRIPTION FACTOR (EUROFUNG)"/>
    <property type="match status" value="1"/>
</dbReference>
<feature type="domain" description="Zn(2)-C6 fungal-type" evidence="2">
    <location>
        <begin position="36"/>
        <end position="66"/>
    </location>
</feature>
<dbReference type="AlphaFoldDB" id="A0A0B1P8B4"/>
<keyword evidence="4" id="KW-1185">Reference proteome</keyword>
<gene>
    <name evidence="3" type="ORF">EV44_g5859</name>
</gene>